<gene>
    <name evidence="8" type="ORF">FRUB_09230</name>
</gene>
<feature type="region of interest" description="Disordered" evidence="6">
    <location>
        <begin position="1"/>
        <end position="41"/>
    </location>
</feature>
<keyword evidence="1" id="KW-0678">Repressor</keyword>
<dbReference type="SUPFAM" id="SSF48498">
    <property type="entry name" value="Tetracyclin repressor-like, C-terminal domain"/>
    <property type="match status" value="1"/>
</dbReference>
<proteinExistence type="predicted"/>
<evidence type="ECO:0000256" key="1">
    <source>
        <dbReference type="ARBA" id="ARBA00022491"/>
    </source>
</evidence>
<evidence type="ECO:0000313" key="8">
    <source>
        <dbReference type="EMBL" id="OWK36667.1"/>
    </source>
</evidence>
<dbReference type="OrthoDB" id="9806334at2"/>
<dbReference type="GO" id="GO:0000976">
    <property type="term" value="F:transcription cis-regulatory region binding"/>
    <property type="evidence" value="ECO:0007669"/>
    <property type="project" value="TreeGrafter"/>
</dbReference>
<feature type="DNA-binding region" description="H-T-H motif" evidence="5">
    <location>
        <begin position="67"/>
        <end position="86"/>
    </location>
</feature>
<dbReference type="Pfam" id="PF00440">
    <property type="entry name" value="TetR_N"/>
    <property type="match status" value="1"/>
</dbReference>
<dbReference type="InterPro" id="IPR039538">
    <property type="entry name" value="BetI_C"/>
</dbReference>
<evidence type="ECO:0000256" key="2">
    <source>
        <dbReference type="ARBA" id="ARBA00023015"/>
    </source>
</evidence>
<name>A0A225DKJ0_9BACT</name>
<dbReference type="RefSeq" id="WP_161968003.1">
    <property type="nucleotide sequence ID" value="NZ_NIDE01000017.1"/>
</dbReference>
<dbReference type="InterPro" id="IPR001647">
    <property type="entry name" value="HTH_TetR"/>
</dbReference>
<dbReference type="EMBL" id="NIDE01000017">
    <property type="protein sequence ID" value="OWK36667.1"/>
    <property type="molecule type" value="Genomic_DNA"/>
</dbReference>
<dbReference type="Pfam" id="PF13977">
    <property type="entry name" value="TetR_C_6"/>
    <property type="match status" value="1"/>
</dbReference>
<dbReference type="PANTHER" id="PTHR30055">
    <property type="entry name" value="HTH-TYPE TRANSCRIPTIONAL REGULATOR RUTR"/>
    <property type="match status" value="1"/>
</dbReference>
<dbReference type="SUPFAM" id="SSF46689">
    <property type="entry name" value="Homeodomain-like"/>
    <property type="match status" value="1"/>
</dbReference>
<feature type="compositionally biased region" description="Polar residues" evidence="6">
    <location>
        <begin position="1"/>
        <end position="11"/>
    </location>
</feature>
<dbReference type="PROSITE" id="PS50977">
    <property type="entry name" value="HTH_TETR_2"/>
    <property type="match status" value="1"/>
</dbReference>
<protein>
    <recommendedName>
        <fullName evidence="7">HTH tetR-type domain-containing protein</fullName>
    </recommendedName>
</protein>
<dbReference type="InterPro" id="IPR009057">
    <property type="entry name" value="Homeodomain-like_sf"/>
</dbReference>
<dbReference type="PANTHER" id="PTHR30055:SF234">
    <property type="entry name" value="HTH-TYPE TRANSCRIPTIONAL REGULATOR BETI"/>
    <property type="match status" value="1"/>
</dbReference>
<sequence>MAERNGWQQTGPTPPAELPEVEGDSAAGPGSDVAIPPPDSAIARRRRDEIVTAAIEIIASEGLHNLSLARIERRIQMSRGQLTYYFPTKESILLAVFDRTLARMIEGAMADAEKSGAPKPGNGTPWECLKHGMTRMLSETATPTEPEARHQLHALVHTFMAQVRHRDDYRQKLATANAGLRAVITSDVAVSVPASPVPPAVVASIVMALIRGLSDQLAVDPTAFDRQQVADACLLMLAPLFGRAPEPPTPGVPNE</sequence>
<dbReference type="GO" id="GO:0003700">
    <property type="term" value="F:DNA-binding transcription factor activity"/>
    <property type="evidence" value="ECO:0007669"/>
    <property type="project" value="TreeGrafter"/>
</dbReference>
<keyword evidence="3 5" id="KW-0238">DNA-binding</keyword>
<dbReference type="PRINTS" id="PR00455">
    <property type="entry name" value="HTHTETR"/>
</dbReference>
<evidence type="ECO:0000313" key="9">
    <source>
        <dbReference type="Proteomes" id="UP000214646"/>
    </source>
</evidence>
<organism evidence="8 9">
    <name type="scientific">Fimbriiglobus ruber</name>
    <dbReference type="NCBI Taxonomy" id="1908690"/>
    <lineage>
        <taxon>Bacteria</taxon>
        <taxon>Pseudomonadati</taxon>
        <taxon>Planctomycetota</taxon>
        <taxon>Planctomycetia</taxon>
        <taxon>Gemmatales</taxon>
        <taxon>Gemmataceae</taxon>
        <taxon>Fimbriiglobus</taxon>
    </lineage>
</organism>
<evidence type="ECO:0000256" key="4">
    <source>
        <dbReference type="ARBA" id="ARBA00023163"/>
    </source>
</evidence>
<keyword evidence="4" id="KW-0804">Transcription</keyword>
<evidence type="ECO:0000259" key="7">
    <source>
        <dbReference type="PROSITE" id="PS50977"/>
    </source>
</evidence>
<evidence type="ECO:0000256" key="5">
    <source>
        <dbReference type="PROSITE-ProRule" id="PRU00335"/>
    </source>
</evidence>
<dbReference type="InterPro" id="IPR050109">
    <property type="entry name" value="HTH-type_TetR-like_transc_reg"/>
</dbReference>
<evidence type="ECO:0000256" key="6">
    <source>
        <dbReference type="SAM" id="MobiDB-lite"/>
    </source>
</evidence>
<feature type="domain" description="HTH tetR-type" evidence="7">
    <location>
        <begin position="44"/>
        <end position="104"/>
    </location>
</feature>
<dbReference type="Proteomes" id="UP000214646">
    <property type="component" value="Unassembled WGS sequence"/>
</dbReference>
<dbReference type="Gene3D" id="1.10.357.10">
    <property type="entry name" value="Tetracycline Repressor, domain 2"/>
    <property type="match status" value="1"/>
</dbReference>
<comment type="caution">
    <text evidence="8">The sequence shown here is derived from an EMBL/GenBank/DDBJ whole genome shotgun (WGS) entry which is preliminary data.</text>
</comment>
<dbReference type="InterPro" id="IPR036271">
    <property type="entry name" value="Tet_transcr_reg_TetR-rel_C_sf"/>
</dbReference>
<reference evidence="9" key="1">
    <citation type="submission" date="2017-06" db="EMBL/GenBank/DDBJ databases">
        <title>Genome analysis of Fimbriiglobus ruber SP5, the first member of the order Planctomycetales with confirmed chitinolytic capability.</title>
        <authorList>
            <person name="Ravin N.V."/>
            <person name="Rakitin A.L."/>
            <person name="Ivanova A.A."/>
            <person name="Beletsky A.V."/>
            <person name="Kulichevskaya I.S."/>
            <person name="Mardanov A.V."/>
            <person name="Dedysh S.N."/>
        </authorList>
    </citation>
    <scope>NUCLEOTIDE SEQUENCE [LARGE SCALE GENOMIC DNA]</scope>
    <source>
        <strain evidence="9">SP5</strain>
    </source>
</reference>
<keyword evidence="9" id="KW-1185">Reference proteome</keyword>
<dbReference type="AlphaFoldDB" id="A0A225DKJ0"/>
<evidence type="ECO:0000256" key="3">
    <source>
        <dbReference type="ARBA" id="ARBA00023125"/>
    </source>
</evidence>
<keyword evidence="2" id="KW-0805">Transcription regulation</keyword>
<accession>A0A225DKJ0</accession>